<evidence type="ECO:0000256" key="2">
    <source>
        <dbReference type="SAM" id="MobiDB-lite"/>
    </source>
</evidence>
<dbReference type="Gene3D" id="2.160.20.10">
    <property type="entry name" value="Single-stranded right-handed beta-helix, Pectin lyase-like"/>
    <property type="match status" value="1"/>
</dbReference>
<name>A0A1M5T5P6_9CLOT</name>
<dbReference type="InterPro" id="IPR012334">
    <property type="entry name" value="Pectin_lyas_fold"/>
</dbReference>
<dbReference type="NCBIfam" id="TIGR01167">
    <property type="entry name" value="LPXTG_anchor"/>
    <property type="match status" value="1"/>
</dbReference>
<dbReference type="GO" id="GO:0016798">
    <property type="term" value="F:hydrolase activity, acting on glycosyl bonds"/>
    <property type="evidence" value="ECO:0007669"/>
    <property type="project" value="UniProtKB-KW"/>
</dbReference>
<organism evidence="6 7">
    <name type="scientific">Clostridium grantii DSM 8605</name>
    <dbReference type="NCBI Taxonomy" id="1121316"/>
    <lineage>
        <taxon>Bacteria</taxon>
        <taxon>Bacillati</taxon>
        <taxon>Bacillota</taxon>
        <taxon>Clostridia</taxon>
        <taxon>Eubacteriales</taxon>
        <taxon>Clostridiaceae</taxon>
        <taxon>Clostridium</taxon>
    </lineage>
</organism>
<keyword evidence="4" id="KW-0732">Signal</keyword>
<dbReference type="InterPro" id="IPR006626">
    <property type="entry name" value="PbH1"/>
</dbReference>
<dbReference type="SUPFAM" id="SSF49899">
    <property type="entry name" value="Concanavalin A-like lectins/glucanases"/>
    <property type="match status" value="1"/>
</dbReference>
<dbReference type="RefSeq" id="WP_073337524.1">
    <property type="nucleotide sequence ID" value="NZ_FQXM01000005.1"/>
</dbReference>
<feature type="compositionally biased region" description="Low complexity" evidence="2">
    <location>
        <begin position="1381"/>
        <end position="1434"/>
    </location>
</feature>
<keyword evidence="1" id="KW-0326">Glycosidase</keyword>
<gene>
    <name evidence="6" type="ORF">SAMN02745207_01198</name>
</gene>
<dbReference type="Pfam" id="PF20578">
    <property type="entry name" value="aBig_2"/>
    <property type="match status" value="1"/>
</dbReference>
<dbReference type="Pfam" id="PF08787">
    <property type="entry name" value="Alginate_lyase2"/>
    <property type="match status" value="1"/>
</dbReference>
<feature type="domain" description="F5/8 type C" evidence="5">
    <location>
        <begin position="20"/>
        <end position="141"/>
    </location>
</feature>
<dbReference type="PROSITE" id="PS50022">
    <property type="entry name" value="FA58C_3"/>
    <property type="match status" value="1"/>
</dbReference>
<sequence>MKKIISVTMSFLLMFNILVVNTHVLAEESSKRLSVVNVIASADDGNLPINTNDNLSDTRWSAANDVNGNGPWIKYDLGESKEIGFIGIAFHQGDKRYTMIDIEVSDDDVNWTTVYSGQSSAQTLDMEKFDIENTKARYVKITGHGYTYYDGSKSGAWTSILETHFYSSDSDSMDAMELSEVAKDVKYTKVGLYNSDNSVHEVHTANSVTKDSINISTFKIDLENNDGDDAPEIQAAINAASSGEEIYFPNGTYNLKSSLILKTGVNLRGESKEKTIFIAEKNSEGNYSDNVFEMWGQNNIAISDLTITSTFSGNYSTDHQTNNPEADGPKYVIRIEDATSTHTPSYNITIDNVLIEKYQTMGVRISKSHDVVVKNSTFQNATDVGGGGAGYGVSIQGEGNNVNRLGYMNDTRFNVVENCTFQGPYLRHGALIQYYAHNNMIRNNTFIQTKLDAIDLHGEDEYLNEIYGNTITDIETGAGVGVGNTGATHDKSGPGNYIHDNIITNCREGVKVHLGSEDTVISNNIITGSTVDSAKGIYLQNAPGTIIKNNIIKDNTSKDFWALIIEADPGTDNRGSGIAENVTVEDNAFNNCTNGIKITAGTNISVNNNSYDSIINEKVLDSRTYSYAEQLLPSQVLDLTNWKVTLPINNAQEITQPALNSYESEYFYVNDTSDAVIFNAPVAADGTDATTVNSSYPRSELREMTNNGASKASWSTTEGKHTMIIDEKITNTPVVKPHVVVGQIHDAVDDVIMIRLEGTKLFVQAESIDLGTLDSEYQIGTRFKIKVEVENGFINIYYNDELKVEYAAEKVGCYFKAGMYTQSNLSKGDAAEAYGEVEIYDLSVTHSGEEATTPDDSTDSSGNSVDIPDREADNVINPSMDTYVELSSGKATEEVKNEKDTLYVKMSGGQTTIRAGLVEFDATNLELTSASALSLNLTAKSVSAATSISVYGTVNSWNTALVWTDLGFTDSSRYEKEVDSVMNTDIKDWLNGLTKIGEISVEASTTEQQYSINVSDFVNDNLDADKFTFVLFDETASNSNVYFYSSEKEGSKPELKIWNKAVEFIATGIIPETAGDVVLNPTIDTIVELSSGKATDDTTNSLLNKDTLYIKTTSGETTIRLGVMKFDKSSVSKDIDAAQIRLSASSVSKDTTISVYGTTYDWDTINWNDIFTETSRFSKDNTEIPDWLEANATKIGEINMFLGVSEYKFNLTDFVNNDLSSDKFSIILVNEIKDSSDVKIYSNDKTIEELKPELSIWYPSISSNTNTTDTNTADTNEDETVPTKPAETAAETAVDANAVDRALSLVCYDSLKLTNDGITLPTLVGSDVVVSWVSGNVNLIDNTGLVKAASKNLDVTLTATFTKNNEITTKEFIFIVEGNETPDATTPDATTPDGTTPDATTPDATTPDATTPDATTPDTTTPDTTTPETTTTAPSEVVEKLKDKINNSSVVEAGKNSDELIQAISKIVKDNQLKEGISFEIDITSKATVSKDIFEAIQGKNINVKFAKNGVQWSINGKDINAESLATIGDIDLSLKDVSAELQGKIIDKVYNVMGKDVELFPFSYNYDGELPGMFSVKVFVGKNWAGKIINVYRYYPEKDMYKEVDSNIKVDSEGYMEYDTNHCSDYFITESVAKLPQTGSRIDINILIMLGLTIIAAGVVLIRKKDLN</sequence>
<dbReference type="InterPro" id="IPR046780">
    <property type="entry name" value="aBig_2"/>
</dbReference>
<dbReference type="OrthoDB" id="9801679at2"/>
<dbReference type="Gene3D" id="2.60.120.260">
    <property type="entry name" value="Galactose-binding domain-like"/>
    <property type="match status" value="1"/>
</dbReference>
<evidence type="ECO:0000259" key="5">
    <source>
        <dbReference type="PROSITE" id="PS50022"/>
    </source>
</evidence>
<dbReference type="STRING" id="1121316.SAMN02745207_01198"/>
<proteinExistence type="predicted"/>
<protein>
    <submittedName>
        <fullName evidence="6">LPXTG-motif cell wall anchor domain-containing protein</fullName>
    </submittedName>
</protein>
<dbReference type="Proteomes" id="UP000184447">
    <property type="component" value="Unassembled WGS sequence"/>
</dbReference>
<evidence type="ECO:0000256" key="3">
    <source>
        <dbReference type="SAM" id="Phobius"/>
    </source>
</evidence>
<dbReference type="InterPro" id="IPR000421">
    <property type="entry name" value="FA58C"/>
</dbReference>
<keyword evidence="1" id="KW-0378">Hydrolase</keyword>
<evidence type="ECO:0000256" key="4">
    <source>
        <dbReference type="SAM" id="SignalP"/>
    </source>
</evidence>
<feature type="signal peptide" evidence="4">
    <location>
        <begin position="1"/>
        <end position="26"/>
    </location>
</feature>
<dbReference type="SUPFAM" id="SSF51126">
    <property type="entry name" value="Pectin lyase-like"/>
    <property type="match status" value="1"/>
</dbReference>
<feature type="chain" id="PRO_5009913856" evidence="4">
    <location>
        <begin position="27"/>
        <end position="1669"/>
    </location>
</feature>
<reference evidence="6 7" key="1">
    <citation type="submission" date="2016-11" db="EMBL/GenBank/DDBJ databases">
        <authorList>
            <person name="Jaros S."/>
            <person name="Januszkiewicz K."/>
            <person name="Wedrychowicz H."/>
        </authorList>
    </citation>
    <scope>NUCLEOTIDE SEQUENCE [LARGE SCALE GENOMIC DNA]</scope>
    <source>
        <strain evidence="6 7">DSM 8605</strain>
    </source>
</reference>
<dbReference type="Gene3D" id="2.60.120.200">
    <property type="match status" value="1"/>
</dbReference>
<dbReference type="SMART" id="SM00710">
    <property type="entry name" value="PbH1"/>
    <property type="match status" value="9"/>
</dbReference>
<feature type="region of interest" description="Disordered" evidence="2">
    <location>
        <begin position="1380"/>
        <end position="1437"/>
    </location>
</feature>
<keyword evidence="3" id="KW-0472">Membrane</keyword>
<dbReference type="InterPro" id="IPR011050">
    <property type="entry name" value="Pectin_lyase_fold/virulence"/>
</dbReference>
<dbReference type="EMBL" id="FQXM01000005">
    <property type="protein sequence ID" value="SHH45683.1"/>
    <property type="molecule type" value="Genomic_DNA"/>
</dbReference>
<dbReference type="InterPro" id="IPR013320">
    <property type="entry name" value="ConA-like_dom_sf"/>
</dbReference>
<feature type="compositionally biased region" description="Low complexity" evidence="2">
    <location>
        <begin position="1265"/>
        <end position="1274"/>
    </location>
</feature>
<evidence type="ECO:0000313" key="7">
    <source>
        <dbReference type="Proteomes" id="UP000184447"/>
    </source>
</evidence>
<evidence type="ECO:0000256" key="1">
    <source>
        <dbReference type="ARBA" id="ARBA00023295"/>
    </source>
</evidence>
<evidence type="ECO:0000313" key="6">
    <source>
        <dbReference type="EMBL" id="SHH45683.1"/>
    </source>
</evidence>
<dbReference type="InterPro" id="IPR039448">
    <property type="entry name" value="Beta_helix"/>
</dbReference>
<keyword evidence="3" id="KW-0812">Transmembrane</keyword>
<feature type="transmembrane region" description="Helical" evidence="3">
    <location>
        <begin position="1645"/>
        <end position="1663"/>
    </location>
</feature>
<accession>A0A1M5T5P6</accession>
<dbReference type="Pfam" id="PF13229">
    <property type="entry name" value="Beta_helix"/>
    <property type="match status" value="1"/>
</dbReference>
<dbReference type="InterPro" id="IPR014895">
    <property type="entry name" value="Alginate_lyase_2"/>
</dbReference>
<dbReference type="InterPro" id="IPR008979">
    <property type="entry name" value="Galactose-bd-like_sf"/>
</dbReference>
<dbReference type="SUPFAM" id="SSF49785">
    <property type="entry name" value="Galactose-binding domain-like"/>
    <property type="match status" value="1"/>
</dbReference>
<feature type="region of interest" description="Disordered" evidence="2">
    <location>
        <begin position="846"/>
        <end position="872"/>
    </location>
</feature>
<dbReference type="Pfam" id="PF00754">
    <property type="entry name" value="F5_F8_type_C"/>
    <property type="match status" value="1"/>
</dbReference>
<feature type="region of interest" description="Disordered" evidence="2">
    <location>
        <begin position="1265"/>
        <end position="1285"/>
    </location>
</feature>
<keyword evidence="7" id="KW-1185">Reference proteome</keyword>
<keyword evidence="3" id="KW-1133">Transmembrane helix</keyword>